<proteinExistence type="predicted"/>
<dbReference type="AlphaFoldDB" id="A0A915NJG9"/>
<protein>
    <submittedName>
        <fullName evidence="2">Uncharacterized protein</fullName>
    </submittedName>
</protein>
<evidence type="ECO:0000313" key="2">
    <source>
        <dbReference type="WBParaSite" id="scf7180000419280.g3607"/>
    </source>
</evidence>
<dbReference type="WBParaSite" id="scf7180000419280.g3607">
    <property type="protein sequence ID" value="scf7180000419280.g3607"/>
    <property type="gene ID" value="scf7180000419280.g3607"/>
</dbReference>
<evidence type="ECO:0000313" key="1">
    <source>
        <dbReference type="Proteomes" id="UP000887560"/>
    </source>
</evidence>
<name>A0A915NJG9_9BILA</name>
<accession>A0A915NJG9</accession>
<organism evidence="1 2">
    <name type="scientific">Meloidogyne floridensis</name>
    <dbReference type="NCBI Taxonomy" id="298350"/>
    <lineage>
        <taxon>Eukaryota</taxon>
        <taxon>Metazoa</taxon>
        <taxon>Ecdysozoa</taxon>
        <taxon>Nematoda</taxon>
        <taxon>Chromadorea</taxon>
        <taxon>Rhabditida</taxon>
        <taxon>Tylenchina</taxon>
        <taxon>Tylenchomorpha</taxon>
        <taxon>Tylenchoidea</taxon>
        <taxon>Meloidogynidae</taxon>
        <taxon>Meloidogyninae</taxon>
        <taxon>Meloidogyne</taxon>
    </lineage>
</organism>
<reference evidence="2" key="1">
    <citation type="submission" date="2022-11" db="UniProtKB">
        <authorList>
            <consortium name="WormBaseParasite"/>
        </authorList>
    </citation>
    <scope>IDENTIFICATION</scope>
</reference>
<sequence length="217" mass="26011">DYMNEIDSLKNTENHLGEEEDNVQGLNDEEMRLFIQERLNKMLITLNFEGYQVILKKYLRIVKGRNAQILIDSQIDIDNLLKNKKQNLEEFVNTVNNSIVPLLEEDELFDLYVECKEINLVEQNFFILWHLFGFARNLLRSFISSHDHIHFYDNLLPKNERISIIEYMKVYDDLELKANYFMEMLKEMNVYNFEDCIVFYSNGHEFCKKISNMKRPG</sequence>
<keyword evidence="1" id="KW-1185">Reference proteome</keyword>
<dbReference type="Proteomes" id="UP000887560">
    <property type="component" value="Unplaced"/>
</dbReference>